<dbReference type="GO" id="GO:0006235">
    <property type="term" value="P:dTTP biosynthetic process"/>
    <property type="evidence" value="ECO:0007669"/>
    <property type="project" value="UniProtKB-UniRule"/>
</dbReference>
<dbReference type="InterPro" id="IPR018095">
    <property type="entry name" value="Thymidylate_kin_CS"/>
</dbReference>
<dbReference type="EC" id="2.7.4.9" evidence="2 11"/>
<keyword evidence="6 11" id="KW-0547">Nucleotide-binding</keyword>
<sequence>MSPGSAGDMGSLGRQPAQPEYPGYFISFEGVDGVGKSTQVRRLERYLGSAGYDVLVTREPGGTAIGEQIRGILLHGEDESPRTEALLYAASRAQHVAQKIRPALDDGCMVISDRYIDSSLAYQAGGRKLALEDVRSINAWATGDLWPVRTYLLDMSFEDSKKRLSGEPDRLESSGSGFFERTRRAFLSLAEDEPDRFMVVDASMPADIVWEVIQADIDALLGGSVTGKNALKGDAQVETGRDGAGR</sequence>
<feature type="binding site" evidence="11">
    <location>
        <begin position="30"/>
        <end position="37"/>
    </location>
    <ligand>
        <name>ATP</name>
        <dbReference type="ChEBI" id="CHEBI:30616"/>
    </ligand>
</feature>
<keyword evidence="7 11" id="KW-0418">Kinase</keyword>
<feature type="domain" description="Thymidylate kinase-like" evidence="12">
    <location>
        <begin position="28"/>
        <end position="209"/>
    </location>
</feature>
<dbReference type="Gene3D" id="3.40.50.300">
    <property type="entry name" value="P-loop containing nucleotide triphosphate hydrolases"/>
    <property type="match status" value="1"/>
</dbReference>
<dbReference type="GO" id="GO:0005524">
    <property type="term" value="F:ATP binding"/>
    <property type="evidence" value="ECO:0007669"/>
    <property type="project" value="UniProtKB-UniRule"/>
</dbReference>
<evidence type="ECO:0000256" key="1">
    <source>
        <dbReference type="ARBA" id="ARBA00009776"/>
    </source>
</evidence>
<dbReference type="Proteomes" id="UP000006415">
    <property type="component" value="Unassembled WGS sequence"/>
</dbReference>
<evidence type="ECO:0000256" key="5">
    <source>
        <dbReference type="ARBA" id="ARBA00022727"/>
    </source>
</evidence>
<dbReference type="PROSITE" id="PS01331">
    <property type="entry name" value="THYMIDYLATE_KINASE"/>
    <property type="match status" value="1"/>
</dbReference>
<evidence type="ECO:0000256" key="10">
    <source>
        <dbReference type="ARBA" id="ARBA00057735"/>
    </source>
</evidence>
<evidence type="ECO:0000313" key="14">
    <source>
        <dbReference type="Proteomes" id="UP000006415"/>
    </source>
</evidence>
<evidence type="ECO:0000256" key="4">
    <source>
        <dbReference type="ARBA" id="ARBA00022679"/>
    </source>
</evidence>
<dbReference type="NCBIfam" id="TIGR00041">
    <property type="entry name" value="DTMP_kinase"/>
    <property type="match status" value="1"/>
</dbReference>
<gene>
    <name evidence="11" type="primary">tmk</name>
    <name evidence="13" type="ORF">HMPREF9156_01187</name>
</gene>
<evidence type="ECO:0000256" key="2">
    <source>
        <dbReference type="ARBA" id="ARBA00012980"/>
    </source>
</evidence>
<comment type="function">
    <text evidence="10 11">Phosphorylation of dTMP to form dTDP in both de novo and salvage pathways of dTTP synthesis.</text>
</comment>
<evidence type="ECO:0000259" key="12">
    <source>
        <dbReference type="Pfam" id="PF02223"/>
    </source>
</evidence>
<name>J0LLJ1_9BIFI</name>
<dbReference type="HAMAP" id="MF_00165">
    <property type="entry name" value="Thymidylate_kinase"/>
    <property type="match status" value="1"/>
</dbReference>
<keyword evidence="4 11" id="KW-0808">Transferase</keyword>
<evidence type="ECO:0000256" key="9">
    <source>
        <dbReference type="ARBA" id="ARBA00048743"/>
    </source>
</evidence>
<comment type="catalytic activity">
    <reaction evidence="9 11">
        <text>dTMP + ATP = dTDP + ADP</text>
        <dbReference type="Rhea" id="RHEA:13517"/>
        <dbReference type="ChEBI" id="CHEBI:30616"/>
        <dbReference type="ChEBI" id="CHEBI:58369"/>
        <dbReference type="ChEBI" id="CHEBI:63528"/>
        <dbReference type="ChEBI" id="CHEBI:456216"/>
        <dbReference type="EC" id="2.7.4.9"/>
    </reaction>
</comment>
<evidence type="ECO:0000313" key="13">
    <source>
        <dbReference type="EMBL" id="EJD64692.1"/>
    </source>
</evidence>
<organism evidence="13 14">
    <name type="scientific">Scardovia wiggsiae F0424</name>
    <dbReference type="NCBI Taxonomy" id="857290"/>
    <lineage>
        <taxon>Bacteria</taxon>
        <taxon>Bacillati</taxon>
        <taxon>Actinomycetota</taxon>
        <taxon>Actinomycetes</taxon>
        <taxon>Bifidobacteriales</taxon>
        <taxon>Bifidobacteriaceae</taxon>
        <taxon>Scardovia</taxon>
    </lineage>
</organism>
<dbReference type="HOGENOM" id="CLU_049131_0_0_11"/>
<dbReference type="GO" id="GO:0006233">
    <property type="term" value="P:dTDP biosynthetic process"/>
    <property type="evidence" value="ECO:0007669"/>
    <property type="project" value="InterPro"/>
</dbReference>
<dbReference type="PANTHER" id="PTHR10344">
    <property type="entry name" value="THYMIDYLATE KINASE"/>
    <property type="match status" value="1"/>
</dbReference>
<accession>J0LLJ1</accession>
<dbReference type="CDD" id="cd01672">
    <property type="entry name" value="TMPK"/>
    <property type="match status" value="1"/>
</dbReference>
<comment type="similarity">
    <text evidence="1 11">Belongs to the thymidylate kinase family.</text>
</comment>
<dbReference type="STRING" id="857290.HMPREF9156_01187"/>
<dbReference type="Pfam" id="PF02223">
    <property type="entry name" value="Thymidylate_kin"/>
    <property type="match status" value="1"/>
</dbReference>
<dbReference type="InterPro" id="IPR027417">
    <property type="entry name" value="P-loop_NTPase"/>
</dbReference>
<protein>
    <recommendedName>
        <fullName evidence="3 11">Thymidylate kinase</fullName>
        <ecNumber evidence="2 11">2.7.4.9</ecNumber>
    </recommendedName>
    <alternativeName>
        <fullName evidence="11">dTMP kinase</fullName>
    </alternativeName>
</protein>
<dbReference type="AlphaFoldDB" id="J0LLJ1"/>
<proteinExistence type="inferred from homology"/>
<keyword evidence="14" id="KW-1185">Reference proteome</keyword>
<reference evidence="13 14" key="1">
    <citation type="submission" date="2012-01" db="EMBL/GenBank/DDBJ databases">
        <title>The Genome Sequence of Scardovia wiggsiae F0424.</title>
        <authorList>
            <consortium name="The Broad Institute Genome Sequencing Platform"/>
            <person name="Earl A."/>
            <person name="Ward D."/>
            <person name="Feldgarden M."/>
            <person name="Gevers D."/>
            <person name="Izard J."/>
            <person name="Ganesan A."/>
            <person name="Baranova O.V."/>
            <person name="Blanton J.M."/>
            <person name="Tanner A.C."/>
            <person name="Mathney J."/>
            <person name="Dewhirst F.E."/>
            <person name="Young S.K."/>
            <person name="Zeng Q."/>
            <person name="Gargeya S."/>
            <person name="Fitzgerald M."/>
            <person name="Haas B."/>
            <person name="Abouelleil A."/>
            <person name="Alvarado L."/>
            <person name="Arachchi H.M."/>
            <person name="Berlin A."/>
            <person name="Chapman S.B."/>
            <person name="Gearin G."/>
            <person name="Goldberg J."/>
            <person name="Griggs A."/>
            <person name="Gujja S."/>
            <person name="Hansen M."/>
            <person name="Heiman D."/>
            <person name="Howarth C."/>
            <person name="Larimer J."/>
            <person name="Lui A."/>
            <person name="MacDonald P.J.P."/>
            <person name="McCowen C."/>
            <person name="Montmayeur A."/>
            <person name="Murphy C."/>
            <person name="Neiman D."/>
            <person name="Pearson M."/>
            <person name="Priest M."/>
            <person name="Roberts A."/>
            <person name="Saif S."/>
            <person name="Shea T."/>
            <person name="Sisk P."/>
            <person name="Stolte C."/>
            <person name="Sykes S."/>
            <person name="Wortman J."/>
            <person name="Nusbaum C."/>
            <person name="Birren B."/>
        </authorList>
    </citation>
    <scope>NUCLEOTIDE SEQUENCE [LARGE SCALE GENOMIC DNA]</scope>
    <source>
        <strain evidence="13 14">F0424</strain>
    </source>
</reference>
<keyword evidence="8 11" id="KW-0067">ATP-binding</keyword>
<dbReference type="GO" id="GO:0006227">
    <property type="term" value="P:dUDP biosynthetic process"/>
    <property type="evidence" value="ECO:0007669"/>
    <property type="project" value="TreeGrafter"/>
</dbReference>
<dbReference type="OrthoDB" id="9774907at2"/>
<evidence type="ECO:0000256" key="11">
    <source>
        <dbReference type="HAMAP-Rule" id="MF_00165"/>
    </source>
</evidence>
<dbReference type="GO" id="GO:0005829">
    <property type="term" value="C:cytosol"/>
    <property type="evidence" value="ECO:0007669"/>
    <property type="project" value="TreeGrafter"/>
</dbReference>
<dbReference type="FunFam" id="3.40.50.300:FF:000225">
    <property type="entry name" value="Thymidylate kinase"/>
    <property type="match status" value="1"/>
</dbReference>
<dbReference type="eggNOG" id="COG0125">
    <property type="taxonomic scope" value="Bacteria"/>
</dbReference>
<dbReference type="InterPro" id="IPR039430">
    <property type="entry name" value="Thymidylate_kin-like_dom"/>
</dbReference>
<dbReference type="RefSeq" id="WP_007148250.1">
    <property type="nucleotide sequence ID" value="NZ_AKCI01000001.1"/>
</dbReference>
<evidence type="ECO:0000256" key="3">
    <source>
        <dbReference type="ARBA" id="ARBA00017144"/>
    </source>
</evidence>
<evidence type="ECO:0000256" key="6">
    <source>
        <dbReference type="ARBA" id="ARBA00022741"/>
    </source>
</evidence>
<dbReference type="GO" id="GO:0004798">
    <property type="term" value="F:dTMP kinase activity"/>
    <property type="evidence" value="ECO:0007669"/>
    <property type="project" value="UniProtKB-UniRule"/>
</dbReference>
<keyword evidence="5 11" id="KW-0545">Nucleotide biosynthesis</keyword>
<comment type="caution">
    <text evidence="13">The sequence shown here is derived from an EMBL/GenBank/DDBJ whole genome shotgun (WGS) entry which is preliminary data.</text>
</comment>
<evidence type="ECO:0000256" key="7">
    <source>
        <dbReference type="ARBA" id="ARBA00022777"/>
    </source>
</evidence>
<evidence type="ECO:0000256" key="8">
    <source>
        <dbReference type="ARBA" id="ARBA00022840"/>
    </source>
</evidence>
<dbReference type="SUPFAM" id="SSF52540">
    <property type="entry name" value="P-loop containing nucleoside triphosphate hydrolases"/>
    <property type="match status" value="1"/>
</dbReference>
<dbReference type="PANTHER" id="PTHR10344:SF4">
    <property type="entry name" value="UMP-CMP KINASE 2, MITOCHONDRIAL"/>
    <property type="match status" value="1"/>
</dbReference>
<dbReference type="EMBL" id="AGZS01000006">
    <property type="protein sequence ID" value="EJD64692.1"/>
    <property type="molecule type" value="Genomic_DNA"/>
</dbReference>
<dbReference type="InterPro" id="IPR018094">
    <property type="entry name" value="Thymidylate_kinase"/>
</dbReference>